<sequence length="154" mass="18567">MSQYSFCSPKPRFLNIKMDESEQRSWSKEYKKRSDFFCPSTKPPTSRPQTIDSKTEGNKAIRCNFRQQRQYSLQDSEIVGVIQDVQLVDYLFQLKNRQQNRYKSRILKLHEKKIKVWKNYKFPQLFQSSKKNDDSFDPLTIFDIKKDKTFNNIF</sequence>
<dbReference type="Proteomes" id="UP000692954">
    <property type="component" value="Unassembled WGS sequence"/>
</dbReference>
<evidence type="ECO:0000256" key="1">
    <source>
        <dbReference type="SAM" id="MobiDB-lite"/>
    </source>
</evidence>
<proteinExistence type="predicted"/>
<gene>
    <name evidence="2" type="ORF">PSON_ATCC_30995.1.T0120104</name>
</gene>
<accession>A0A8S1L6F2</accession>
<keyword evidence="3" id="KW-1185">Reference proteome</keyword>
<reference evidence="2" key="1">
    <citation type="submission" date="2021-01" db="EMBL/GenBank/DDBJ databases">
        <authorList>
            <consortium name="Genoscope - CEA"/>
            <person name="William W."/>
        </authorList>
    </citation>
    <scope>NUCLEOTIDE SEQUENCE</scope>
</reference>
<feature type="region of interest" description="Disordered" evidence="1">
    <location>
        <begin position="37"/>
        <end position="57"/>
    </location>
</feature>
<evidence type="ECO:0000313" key="2">
    <source>
        <dbReference type="EMBL" id="CAD8058244.1"/>
    </source>
</evidence>
<evidence type="ECO:0000313" key="3">
    <source>
        <dbReference type="Proteomes" id="UP000692954"/>
    </source>
</evidence>
<protein>
    <submittedName>
        <fullName evidence="2">Uncharacterized protein</fullName>
    </submittedName>
</protein>
<organism evidence="2 3">
    <name type="scientific">Paramecium sonneborni</name>
    <dbReference type="NCBI Taxonomy" id="65129"/>
    <lineage>
        <taxon>Eukaryota</taxon>
        <taxon>Sar</taxon>
        <taxon>Alveolata</taxon>
        <taxon>Ciliophora</taxon>
        <taxon>Intramacronucleata</taxon>
        <taxon>Oligohymenophorea</taxon>
        <taxon>Peniculida</taxon>
        <taxon>Parameciidae</taxon>
        <taxon>Paramecium</taxon>
    </lineage>
</organism>
<dbReference type="AlphaFoldDB" id="A0A8S1L6F2"/>
<name>A0A8S1L6F2_9CILI</name>
<dbReference type="OrthoDB" id="284369at2759"/>
<comment type="caution">
    <text evidence="2">The sequence shown here is derived from an EMBL/GenBank/DDBJ whole genome shotgun (WGS) entry which is preliminary data.</text>
</comment>
<dbReference type="EMBL" id="CAJJDN010000012">
    <property type="protein sequence ID" value="CAD8058244.1"/>
    <property type="molecule type" value="Genomic_DNA"/>
</dbReference>